<evidence type="ECO:0000313" key="3">
    <source>
        <dbReference type="Proteomes" id="UP001303001"/>
    </source>
</evidence>
<protein>
    <submittedName>
        <fullName evidence="2">IS110 family transposase</fullName>
    </submittedName>
</protein>
<dbReference type="Proteomes" id="UP001303001">
    <property type="component" value="Chromosome"/>
</dbReference>
<evidence type="ECO:0000313" key="2">
    <source>
        <dbReference type="EMBL" id="WNM37940.1"/>
    </source>
</evidence>
<sequence>MRLHGIGPSGAARLLADVADISRFADRDRFASWNGTAPLDASSGDQKRHRLSRAGNRRINHTLHIMAVVQLRNRTEGRAYFDAKKAARASTSS</sequence>
<evidence type="ECO:0000259" key="1">
    <source>
        <dbReference type="Pfam" id="PF02371"/>
    </source>
</evidence>
<dbReference type="Pfam" id="PF02371">
    <property type="entry name" value="Transposase_20"/>
    <property type="match status" value="1"/>
</dbReference>
<name>A0ABY9ZRW9_9ACTN</name>
<dbReference type="RefSeq" id="WP_313719541.1">
    <property type="nucleotide sequence ID" value="NZ_CP134876.1"/>
</dbReference>
<dbReference type="InterPro" id="IPR047650">
    <property type="entry name" value="Transpos_IS110"/>
</dbReference>
<dbReference type="PANTHER" id="PTHR33055">
    <property type="entry name" value="TRANSPOSASE FOR INSERTION SEQUENCE ELEMENT IS1111A"/>
    <property type="match status" value="1"/>
</dbReference>
<feature type="domain" description="Transposase IS116/IS110/IS902 C-terminal" evidence="1">
    <location>
        <begin position="1"/>
        <end position="81"/>
    </location>
</feature>
<accession>A0ABY9ZRW9</accession>
<proteinExistence type="predicted"/>
<dbReference type="EMBL" id="CP134876">
    <property type="protein sequence ID" value="WNM37940.1"/>
    <property type="molecule type" value="Genomic_DNA"/>
</dbReference>
<organism evidence="2 3">
    <name type="scientific">Micromonospora halotolerans</name>
    <dbReference type="NCBI Taxonomy" id="709879"/>
    <lineage>
        <taxon>Bacteria</taxon>
        <taxon>Bacillati</taxon>
        <taxon>Actinomycetota</taxon>
        <taxon>Actinomycetes</taxon>
        <taxon>Micromonosporales</taxon>
        <taxon>Micromonosporaceae</taxon>
        <taxon>Micromonospora</taxon>
    </lineage>
</organism>
<gene>
    <name evidence="2" type="ORF">RMN56_22725</name>
</gene>
<reference evidence="2 3" key="1">
    <citation type="submission" date="2023-09" db="EMBL/GenBank/DDBJ databases">
        <title>Micromonospora halotolerans DSM 45598 genome sequence.</title>
        <authorList>
            <person name="Mo P."/>
        </authorList>
    </citation>
    <scope>NUCLEOTIDE SEQUENCE [LARGE SCALE GENOMIC DNA]</scope>
    <source>
        <strain evidence="2 3">DSM 45598</strain>
    </source>
</reference>
<dbReference type="InterPro" id="IPR003346">
    <property type="entry name" value="Transposase_20"/>
</dbReference>
<keyword evidence="3" id="KW-1185">Reference proteome</keyword>
<dbReference type="PANTHER" id="PTHR33055:SF3">
    <property type="entry name" value="PUTATIVE TRANSPOSASE FOR IS117-RELATED"/>
    <property type="match status" value="1"/>
</dbReference>